<keyword evidence="4 8" id="KW-1133">Transmembrane helix</keyword>
<dbReference type="InterPro" id="IPR003918">
    <property type="entry name" value="NADH_UbQ_OxRdtase"/>
</dbReference>
<feature type="transmembrane region" description="Helical" evidence="8">
    <location>
        <begin position="305"/>
        <end position="324"/>
    </location>
</feature>
<proteinExistence type="predicted"/>
<feature type="transmembrane region" description="Helical" evidence="8">
    <location>
        <begin position="236"/>
        <end position="255"/>
    </location>
</feature>
<reference evidence="10 11" key="1">
    <citation type="submission" date="2021-02" db="EMBL/GenBank/DDBJ databases">
        <title>Alicyclobacillus curvatus sp. nov. and Alicyclobacillus mengziensis sp. nov., two acidophilic bacteria isolated from acid mine drainage.</title>
        <authorList>
            <person name="Huang Y."/>
        </authorList>
    </citation>
    <scope>NUCLEOTIDE SEQUENCE [LARGE SCALE GENOMIC DNA]</scope>
    <source>
        <strain evidence="10 11">S30H14</strain>
    </source>
</reference>
<dbReference type="PANTHER" id="PTHR42682">
    <property type="entry name" value="HYDROGENASE-4 COMPONENT F"/>
    <property type="match status" value="1"/>
</dbReference>
<comment type="subcellular location">
    <subcellularLocation>
        <location evidence="1">Cell membrane</location>
        <topology evidence="1">Multi-pass membrane protein</topology>
    </subcellularLocation>
    <subcellularLocation>
        <location evidence="7">Membrane</location>
        <topology evidence="7">Multi-pass membrane protein</topology>
    </subcellularLocation>
</comment>
<evidence type="ECO:0000259" key="9">
    <source>
        <dbReference type="Pfam" id="PF00361"/>
    </source>
</evidence>
<evidence type="ECO:0000256" key="6">
    <source>
        <dbReference type="ARBA" id="ARBA00023136"/>
    </source>
</evidence>
<dbReference type="RefSeq" id="WP_206656578.1">
    <property type="nucleotide sequence ID" value="NZ_CP071182.1"/>
</dbReference>
<evidence type="ECO:0000256" key="5">
    <source>
        <dbReference type="ARBA" id="ARBA00023002"/>
    </source>
</evidence>
<protein>
    <recommendedName>
        <fullName evidence="9">NADH:quinone oxidoreductase/Mrp antiporter transmembrane domain-containing protein</fullName>
    </recommendedName>
</protein>
<name>A0A9X7Z7D2_9BACL</name>
<feature type="transmembrane region" description="Helical" evidence="8">
    <location>
        <begin position="200"/>
        <end position="224"/>
    </location>
</feature>
<dbReference type="GO" id="GO:0042773">
    <property type="term" value="P:ATP synthesis coupled electron transport"/>
    <property type="evidence" value="ECO:0007669"/>
    <property type="project" value="InterPro"/>
</dbReference>
<evidence type="ECO:0000256" key="2">
    <source>
        <dbReference type="ARBA" id="ARBA00022475"/>
    </source>
</evidence>
<dbReference type="GO" id="GO:0008137">
    <property type="term" value="F:NADH dehydrogenase (ubiquinone) activity"/>
    <property type="evidence" value="ECO:0007669"/>
    <property type="project" value="InterPro"/>
</dbReference>
<dbReference type="GO" id="GO:0005886">
    <property type="term" value="C:plasma membrane"/>
    <property type="evidence" value="ECO:0007669"/>
    <property type="project" value="UniProtKB-SubCell"/>
</dbReference>
<keyword evidence="11" id="KW-1185">Reference proteome</keyword>
<keyword evidence="5" id="KW-0560">Oxidoreductase</keyword>
<feature type="transmembrane region" description="Helical" evidence="8">
    <location>
        <begin position="102"/>
        <end position="119"/>
    </location>
</feature>
<feature type="transmembrane region" description="Helical" evidence="8">
    <location>
        <begin position="6"/>
        <end position="22"/>
    </location>
</feature>
<dbReference type="Pfam" id="PF00361">
    <property type="entry name" value="Proton_antipo_M"/>
    <property type="match status" value="1"/>
</dbReference>
<keyword evidence="3 7" id="KW-0812">Transmembrane</keyword>
<evidence type="ECO:0000256" key="8">
    <source>
        <dbReference type="SAM" id="Phobius"/>
    </source>
</evidence>
<dbReference type="AlphaFoldDB" id="A0A9X7Z7D2"/>
<dbReference type="EMBL" id="CP071182">
    <property type="protein sequence ID" value="QSO47221.1"/>
    <property type="molecule type" value="Genomic_DNA"/>
</dbReference>
<feature type="domain" description="NADH:quinone oxidoreductase/Mrp antiporter transmembrane" evidence="9">
    <location>
        <begin position="120"/>
        <end position="409"/>
    </location>
</feature>
<feature type="transmembrane region" description="Helical" evidence="8">
    <location>
        <begin position="155"/>
        <end position="176"/>
    </location>
</feature>
<evidence type="ECO:0000256" key="3">
    <source>
        <dbReference type="ARBA" id="ARBA00022692"/>
    </source>
</evidence>
<dbReference type="PANTHER" id="PTHR42682:SF5">
    <property type="entry name" value="HYDROGENASE-4 COMPONENT F"/>
    <property type="match status" value="1"/>
</dbReference>
<feature type="transmembrane region" description="Helical" evidence="8">
    <location>
        <begin position="267"/>
        <end position="285"/>
    </location>
</feature>
<dbReference type="PRINTS" id="PR01437">
    <property type="entry name" value="NUOXDRDTASE4"/>
</dbReference>
<feature type="transmembrane region" description="Helical" evidence="8">
    <location>
        <begin position="62"/>
        <end position="81"/>
    </location>
</feature>
<gene>
    <name evidence="10" type="ORF">JZ786_22970</name>
</gene>
<keyword evidence="6 8" id="KW-0472">Membrane</keyword>
<accession>A0A9X7Z7D2</accession>
<dbReference type="GO" id="GO:0016491">
    <property type="term" value="F:oxidoreductase activity"/>
    <property type="evidence" value="ECO:0007669"/>
    <property type="project" value="UniProtKB-KW"/>
</dbReference>
<feature type="transmembrane region" description="Helical" evidence="8">
    <location>
        <begin position="444"/>
        <end position="468"/>
    </location>
</feature>
<dbReference type="InterPro" id="IPR052175">
    <property type="entry name" value="ComplexI-like_HydComp"/>
</dbReference>
<dbReference type="InterPro" id="IPR001750">
    <property type="entry name" value="ND/Mrp_TM"/>
</dbReference>
<evidence type="ECO:0000313" key="10">
    <source>
        <dbReference type="EMBL" id="QSO47221.1"/>
    </source>
</evidence>
<evidence type="ECO:0000256" key="4">
    <source>
        <dbReference type="ARBA" id="ARBA00022989"/>
    </source>
</evidence>
<feature type="transmembrane region" description="Helical" evidence="8">
    <location>
        <begin position="34"/>
        <end position="56"/>
    </location>
</feature>
<dbReference type="Proteomes" id="UP000663505">
    <property type="component" value="Chromosome"/>
</dbReference>
<feature type="transmembrane region" description="Helical" evidence="8">
    <location>
        <begin position="401"/>
        <end position="423"/>
    </location>
</feature>
<evidence type="ECO:0000313" key="11">
    <source>
        <dbReference type="Proteomes" id="UP000663505"/>
    </source>
</evidence>
<feature type="transmembrane region" description="Helical" evidence="8">
    <location>
        <begin position="369"/>
        <end position="395"/>
    </location>
</feature>
<evidence type="ECO:0000256" key="7">
    <source>
        <dbReference type="RuleBase" id="RU000320"/>
    </source>
</evidence>
<sequence>MWIPMILVIPLLSIAFIWITPTQFHPWLAVTATFVNMVVVIIQAIFGGLSATHFRWTLPPDTISLVVLGVTLFVGFTAALYSVGYIRREHTLGEEAGKPRTYFSLLLAFYWALLAVPLMNNVIVTWAFIEATALASVFLVDYHRTKKTAEASWKYIVLMETGGISALLGTIALLVAEPGTVQVASWTGLATLAHSLPSKWLAIAFVLVLVGYGTKAGLVPFNAWLPDAHSQAPSPVSAMLSAIKLNAAMYGIVRFQSILRADHEGPFANHSLLFIGVLTVLISTLMTIKQRDVKRLFAYSSSENLGLVAIGFALGPIGTLGAYLQMINHSVIKSMLFYESGELLLATGTTEINRFRGIATQMPSVGSNLLLGMLAIAGAPPFGLFISELVIIFALVHESSVWLAAFVTMLLAILFANFLFYGMRIGLGKSVSERMSHPNIRSGWTTFLPTWGHTAASLALGIFLPYLLLLGHPF</sequence>
<organism evidence="10 11">
    <name type="scientific">Alicyclobacillus mengziensis</name>
    <dbReference type="NCBI Taxonomy" id="2931921"/>
    <lineage>
        <taxon>Bacteria</taxon>
        <taxon>Bacillati</taxon>
        <taxon>Bacillota</taxon>
        <taxon>Bacilli</taxon>
        <taxon>Bacillales</taxon>
        <taxon>Alicyclobacillaceae</taxon>
        <taxon>Alicyclobacillus</taxon>
    </lineage>
</organism>
<keyword evidence="2" id="KW-1003">Cell membrane</keyword>
<dbReference type="KEGG" id="afx:JZ786_22970"/>
<evidence type="ECO:0000256" key="1">
    <source>
        <dbReference type="ARBA" id="ARBA00004651"/>
    </source>
</evidence>